<keyword evidence="2" id="KW-0067">ATP-binding</keyword>
<sequence length="307" mass="33421">MASFGEPVVSAAIRERGYQLVSKINSGAQGTVYLARRRADGAEVALKVVSRAARSTKRELAALAALSHDGVVRLLDVFHTHDTSVLVMELLEGGDLFDWLQRSGRPGPEELYIAAAALFRSLAYVHSVGMAHRDVKIENVVMARQNEPASLRLVDFGFAVPASPGELSAHDFSGTLSYQPPEQVLKRPFCPIQGDMWSAGVLLYMLVFKRLPFGESSDARTSLRIAKQRPSLNPAKCPKISKRFLALISVLLEPVPAKRPSAALALEIVKGIQARHDLTRAVESSRAGRSRARAEDVRSASALFLKA</sequence>
<keyword evidence="1" id="KW-0547">Nucleotide-binding</keyword>
<dbReference type="SMART" id="SM00220">
    <property type="entry name" value="S_TKc"/>
    <property type="match status" value="1"/>
</dbReference>
<proteinExistence type="predicted"/>
<dbReference type="GO" id="GO:0005737">
    <property type="term" value="C:cytoplasm"/>
    <property type="evidence" value="ECO:0007669"/>
    <property type="project" value="TreeGrafter"/>
</dbReference>
<evidence type="ECO:0000256" key="2">
    <source>
        <dbReference type="ARBA" id="ARBA00022840"/>
    </source>
</evidence>
<dbReference type="EMBL" id="HBGI01003294">
    <property type="protein sequence ID" value="CAD9240400.1"/>
    <property type="molecule type" value="Transcribed_RNA"/>
</dbReference>
<dbReference type="PROSITE" id="PS00108">
    <property type="entry name" value="PROTEIN_KINASE_ST"/>
    <property type="match status" value="1"/>
</dbReference>
<dbReference type="SUPFAM" id="SSF56112">
    <property type="entry name" value="Protein kinase-like (PK-like)"/>
    <property type="match status" value="1"/>
</dbReference>
<dbReference type="InterPro" id="IPR011009">
    <property type="entry name" value="Kinase-like_dom_sf"/>
</dbReference>
<dbReference type="AlphaFoldDB" id="A0A7S1TLK3"/>
<dbReference type="PANTHER" id="PTHR24346">
    <property type="entry name" value="MAP/MICROTUBULE AFFINITY-REGULATING KINASE"/>
    <property type="match status" value="1"/>
</dbReference>
<organism evidence="4">
    <name type="scientific">Erythrolobus australicus</name>
    <dbReference type="NCBI Taxonomy" id="1077150"/>
    <lineage>
        <taxon>Eukaryota</taxon>
        <taxon>Rhodophyta</taxon>
        <taxon>Bangiophyceae</taxon>
        <taxon>Porphyridiales</taxon>
        <taxon>Porphyridiaceae</taxon>
        <taxon>Erythrolobus</taxon>
    </lineage>
</organism>
<name>A0A7S1TLK3_9RHOD</name>
<dbReference type="InterPro" id="IPR000719">
    <property type="entry name" value="Prot_kinase_dom"/>
</dbReference>
<feature type="domain" description="Protein kinase" evidence="3">
    <location>
        <begin position="18"/>
        <end position="279"/>
    </location>
</feature>
<dbReference type="GO" id="GO:0035556">
    <property type="term" value="P:intracellular signal transduction"/>
    <property type="evidence" value="ECO:0007669"/>
    <property type="project" value="TreeGrafter"/>
</dbReference>
<dbReference type="CDD" id="cd14014">
    <property type="entry name" value="STKc_PknB_like"/>
    <property type="match status" value="1"/>
</dbReference>
<evidence type="ECO:0000259" key="3">
    <source>
        <dbReference type="PROSITE" id="PS50011"/>
    </source>
</evidence>
<evidence type="ECO:0000256" key="1">
    <source>
        <dbReference type="ARBA" id="ARBA00022741"/>
    </source>
</evidence>
<dbReference type="PROSITE" id="PS50011">
    <property type="entry name" value="PROTEIN_KINASE_DOM"/>
    <property type="match status" value="1"/>
</dbReference>
<dbReference type="InterPro" id="IPR008271">
    <property type="entry name" value="Ser/Thr_kinase_AS"/>
</dbReference>
<dbReference type="PANTHER" id="PTHR24346:SF30">
    <property type="entry name" value="MATERNAL EMBRYONIC LEUCINE ZIPPER KINASE"/>
    <property type="match status" value="1"/>
</dbReference>
<dbReference type="Pfam" id="PF00069">
    <property type="entry name" value="Pkinase"/>
    <property type="match status" value="1"/>
</dbReference>
<gene>
    <name evidence="4" type="ORF">EAUS1353_LOCUS2138</name>
</gene>
<protein>
    <recommendedName>
        <fullName evidence="3">Protein kinase domain-containing protein</fullName>
    </recommendedName>
</protein>
<dbReference type="Gene3D" id="1.10.510.10">
    <property type="entry name" value="Transferase(Phosphotransferase) domain 1"/>
    <property type="match status" value="1"/>
</dbReference>
<dbReference type="GO" id="GO:0004674">
    <property type="term" value="F:protein serine/threonine kinase activity"/>
    <property type="evidence" value="ECO:0007669"/>
    <property type="project" value="TreeGrafter"/>
</dbReference>
<reference evidence="4" key="1">
    <citation type="submission" date="2021-01" db="EMBL/GenBank/DDBJ databases">
        <authorList>
            <person name="Corre E."/>
            <person name="Pelletier E."/>
            <person name="Niang G."/>
            <person name="Scheremetjew M."/>
            <person name="Finn R."/>
            <person name="Kale V."/>
            <person name="Holt S."/>
            <person name="Cochrane G."/>
            <person name="Meng A."/>
            <person name="Brown T."/>
            <person name="Cohen L."/>
        </authorList>
    </citation>
    <scope>NUCLEOTIDE SEQUENCE</scope>
    <source>
        <strain evidence="4">CCMP3124</strain>
    </source>
</reference>
<evidence type="ECO:0000313" key="4">
    <source>
        <dbReference type="EMBL" id="CAD9240400.1"/>
    </source>
</evidence>
<accession>A0A7S1TLK3</accession>
<dbReference type="GO" id="GO:0005524">
    <property type="term" value="F:ATP binding"/>
    <property type="evidence" value="ECO:0007669"/>
    <property type="project" value="UniProtKB-KW"/>
</dbReference>